<accession>A0AAV7LHM6</accession>
<keyword evidence="3" id="KW-1185">Reference proteome</keyword>
<dbReference type="EMBL" id="JANPWB010000015">
    <property type="protein sequence ID" value="KAJ1091077.1"/>
    <property type="molecule type" value="Genomic_DNA"/>
</dbReference>
<comment type="caution">
    <text evidence="2">The sequence shown here is derived from an EMBL/GenBank/DDBJ whole genome shotgun (WGS) entry which is preliminary data.</text>
</comment>
<protein>
    <submittedName>
        <fullName evidence="2">Uncharacterized protein</fullName>
    </submittedName>
</protein>
<name>A0AAV7LHM6_PLEWA</name>
<dbReference type="Proteomes" id="UP001066276">
    <property type="component" value="Chromosome 11"/>
</dbReference>
<dbReference type="AlphaFoldDB" id="A0AAV7LHM6"/>
<proteinExistence type="predicted"/>
<gene>
    <name evidence="2" type="ORF">NDU88_004205</name>
</gene>
<organism evidence="2 3">
    <name type="scientific">Pleurodeles waltl</name>
    <name type="common">Iberian ribbed newt</name>
    <dbReference type="NCBI Taxonomy" id="8319"/>
    <lineage>
        <taxon>Eukaryota</taxon>
        <taxon>Metazoa</taxon>
        <taxon>Chordata</taxon>
        <taxon>Craniata</taxon>
        <taxon>Vertebrata</taxon>
        <taxon>Euteleostomi</taxon>
        <taxon>Amphibia</taxon>
        <taxon>Batrachia</taxon>
        <taxon>Caudata</taxon>
        <taxon>Salamandroidea</taxon>
        <taxon>Salamandridae</taxon>
        <taxon>Pleurodelinae</taxon>
        <taxon>Pleurodeles</taxon>
    </lineage>
</organism>
<sequence length="173" mass="18040">MMACGGAPDLGGATKAVCARSTTNTLDKPSGFSTSVIHCSTKPSAEEPSAHSGNPRRRTFFLRDLPSESSNLASNIPTLEVTCAICLGRVLTSVCKSTIDPSATLTLSETLRRSVQKRFTSTATASIFPSRITRETCIAASSSARKAPLPGQAFPKPPQDPPYESGAAAPGQV</sequence>
<feature type="region of interest" description="Disordered" evidence="1">
    <location>
        <begin position="141"/>
        <end position="173"/>
    </location>
</feature>
<evidence type="ECO:0000313" key="2">
    <source>
        <dbReference type="EMBL" id="KAJ1091077.1"/>
    </source>
</evidence>
<evidence type="ECO:0000313" key="3">
    <source>
        <dbReference type="Proteomes" id="UP001066276"/>
    </source>
</evidence>
<evidence type="ECO:0000256" key="1">
    <source>
        <dbReference type="SAM" id="MobiDB-lite"/>
    </source>
</evidence>
<reference evidence="2" key="1">
    <citation type="journal article" date="2022" name="bioRxiv">
        <title>Sequencing and chromosome-scale assembly of the giantPleurodeles waltlgenome.</title>
        <authorList>
            <person name="Brown T."/>
            <person name="Elewa A."/>
            <person name="Iarovenko S."/>
            <person name="Subramanian E."/>
            <person name="Araus A.J."/>
            <person name="Petzold A."/>
            <person name="Susuki M."/>
            <person name="Suzuki K.-i.T."/>
            <person name="Hayashi T."/>
            <person name="Toyoda A."/>
            <person name="Oliveira C."/>
            <person name="Osipova E."/>
            <person name="Leigh N.D."/>
            <person name="Simon A."/>
            <person name="Yun M.H."/>
        </authorList>
    </citation>
    <scope>NUCLEOTIDE SEQUENCE</scope>
    <source>
        <strain evidence="2">20211129_DDA</strain>
        <tissue evidence="2">Liver</tissue>
    </source>
</reference>